<proteinExistence type="predicted"/>
<name>A0A9Q3C0R3_9BASI</name>
<comment type="caution">
    <text evidence="1">The sequence shown here is derived from an EMBL/GenBank/DDBJ whole genome shotgun (WGS) entry which is preliminary data.</text>
</comment>
<evidence type="ECO:0000313" key="1">
    <source>
        <dbReference type="EMBL" id="MBW0475069.1"/>
    </source>
</evidence>
<sequence length="95" mass="11167">MTTGYKEGKGHTNEDGLSRWPLNNDQAISAYYLEKRAKIPIQYMEIDRKRNFELSIWALYNDPTNPEQSFEEYEEVAILGIRSSNLNTEFLKLVY</sequence>
<dbReference type="AlphaFoldDB" id="A0A9Q3C0R3"/>
<gene>
    <name evidence="1" type="ORF">O181_014784</name>
</gene>
<evidence type="ECO:0000313" key="2">
    <source>
        <dbReference type="Proteomes" id="UP000765509"/>
    </source>
</evidence>
<organism evidence="1 2">
    <name type="scientific">Austropuccinia psidii MF-1</name>
    <dbReference type="NCBI Taxonomy" id="1389203"/>
    <lineage>
        <taxon>Eukaryota</taxon>
        <taxon>Fungi</taxon>
        <taxon>Dikarya</taxon>
        <taxon>Basidiomycota</taxon>
        <taxon>Pucciniomycotina</taxon>
        <taxon>Pucciniomycetes</taxon>
        <taxon>Pucciniales</taxon>
        <taxon>Sphaerophragmiaceae</taxon>
        <taxon>Austropuccinia</taxon>
    </lineage>
</organism>
<keyword evidence="2" id="KW-1185">Reference proteome</keyword>
<accession>A0A9Q3C0R3</accession>
<reference evidence="1" key="1">
    <citation type="submission" date="2021-03" db="EMBL/GenBank/DDBJ databases">
        <title>Draft genome sequence of rust myrtle Austropuccinia psidii MF-1, a brazilian biotype.</title>
        <authorList>
            <person name="Quecine M.C."/>
            <person name="Pachon D.M.R."/>
            <person name="Bonatelli M.L."/>
            <person name="Correr F.H."/>
            <person name="Franceschini L.M."/>
            <person name="Leite T.F."/>
            <person name="Margarido G.R.A."/>
            <person name="Almeida C.A."/>
            <person name="Ferrarezi J.A."/>
            <person name="Labate C.A."/>
        </authorList>
    </citation>
    <scope>NUCLEOTIDE SEQUENCE</scope>
    <source>
        <strain evidence="1">MF-1</strain>
    </source>
</reference>
<dbReference type="Proteomes" id="UP000765509">
    <property type="component" value="Unassembled WGS sequence"/>
</dbReference>
<dbReference type="EMBL" id="AVOT02003974">
    <property type="protein sequence ID" value="MBW0475069.1"/>
    <property type="molecule type" value="Genomic_DNA"/>
</dbReference>
<protein>
    <submittedName>
        <fullName evidence="1">Uncharacterized protein</fullName>
    </submittedName>
</protein>